<dbReference type="FunFam" id="3.40.50.150:FF:000033">
    <property type="entry name" value="Histone-lysine N-methyltransferase, H3 lysine-79 specific"/>
    <property type="match status" value="1"/>
</dbReference>
<dbReference type="PANTHER" id="PTHR21451:SF0">
    <property type="entry name" value="HISTONE-LYSINE N-METHYLTRANSFERASE, H3 LYSINE-79 SPECIFIC"/>
    <property type="match status" value="1"/>
</dbReference>
<feature type="compositionally biased region" description="Basic and acidic residues" evidence="12">
    <location>
        <begin position="230"/>
        <end position="239"/>
    </location>
</feature>
<organism evidence="14 15">
    <name type="scientific">Serendipita vermifera MAFF 305830</name>
    <dbReference type="NCBI Taxonomy" id="933852"/>
    <lineage>
        <taxon>Eukaryota</taxon>
        <taxon>Fungi</taxon>
        <taxon>Dikarya</taxon>
        <taxon>Basidiomycota</taxon>
        <taxon>Agaricomycotina</taxon>
        <taxon>Agaricomycetes</taxon>
        <taxon>Sebacinales</taxon>
        <taxon>Serendipitaceae</taxon>
        <taxon>Serendipita</taxon>
    </lineage>
</organism>
<evidence type="ECO:0000256" key="4">
    <source>
        <dbReference type="ARBA" id="ARBA00022603"/>
    </source>
</evidence>
<dbReference type="Proteomes" id="UP000054097">
    <property type="component" value="Unassembled WGS sequence"/>
</dbReference>
<dbReference type="PANTHER" id="PTHR21451">
    <property type="entry name" value="HISTONE H3 METHYLTRANSFERASE"/>
    <property type="match status" value="1"/>
</dbReference>
<dbReference type="AlphaFoldDB" id="A0A0C2X7L3"/>
<comment type="miscellaneous">
    <text evidence="11">In contrast to other lysine histone methyltransferases, it does not contain a SET domain, suggesting the existence of another mechanism for methylation of lysine residues of histones.</text>
</comment>
<dbReference type="Pfam" id="PF08123">
    <property type="entry name" value="DOT1"/>
    <property type="match status" value="1"/>
</dbReference>
<dbReference type="SUPFAM" id="SSF53335">
    <property type="entry name" value="S-adenosyl-L-methionine-dependent methyltransferases"/>
    <property type="match status" value="1"/>
</dbReference>
<reference evidence="14 15" key="1">
    <citation type="submission" date="2014-04" db="EMBL/GenBank/DDBJ databases">
        <authorList>
            <consortium name="DOE Joint Genome Institute"/>
            <person name="Kuo A."/>
            <person name="Zuccaro A."/>
            <person name="Kohler A."/>
            <person name="Nagy L.G."/>
            <person name="Floudas D."/>
            <person name="Copeland A."/>
            <person name="Barry K.W."/>
            <person name="Cichocki N."/>
            <person name="Veneault-Fourrey C."/>
            <person name="LaButti K."/>
            <person name="Lindquist E.A."/>
            <person name="Lipzen A."/>
            <person name="Lundell T."/>
            <person name="Morin E."/>
            <person name="Murat C."/>
            <person name="Sun H."/>
            <person name="Tunlid A."/>
            <person name="Henrissat B."/>
            <person name="Grigoriev I.V."/>
            <person name="Hibbett D.S."/>
            <person name="Martin F."/>
            <person name="Nordberg H.P."/>
            <person name="Cantor M.N."/>
            <person name="Hua S.X."/>
        </authorList>
    </citation>
    <scope>NUCLEOTIDE SEQUENCE [LARGE SCALE GENOMIC DNA]</scope>
    <source>
        <strain evidence="14 15">MAFF 305830</strain>
    </source>
</reference>
<keyword evidence="6 11" id="KW-0949">S-adenosyl-L-methionine</keyword>
<keyword evidence="15" id="KW-1185">Reference proteome</keyword>
<dbReference type="InterPro" id="IPR025789">
    <property type="entry name" value="DOT1_dom"/>
</dbReference>
<comment type="catalytic activity">
    <reaction evidence="10 11">
        <text>L-lysyl(79)-[histone H3] + 3 S-adenosyl-L-methionine = N(6),N(6),N(6)-trimethyl-L-lysyl(79)-[histone H3] + 3 S-adenosyl-L-homocysteine + 3 H(+)</text>
        <dbReference type="Rhea" id="RHEA:60328"/>
        <dbReference type="Rhea" id="RHEA-COMP:15549"/>
        <dbReference type="Rhea" id="RHEA-COMP:15552"/>
        <dbReference type="ChEBI" id="CHEBI:15378"/>
        <dbReference type="ChEBI" id="CHEBI:29969"/>
        <dbReference type="ChEBI" id="CHEBI:57856"/>
        <dbReference type="ChEBI" id="CHEBI:59789"/>
        <dbReference type="ChEBI" id="CHEBI:61961"/>
        <dbReference type="EC" id="2.1.1.360"/>
    </reaction>
</comment>
<dbReference type="InterPro" id="IPR030445">
    <property type="entry name" value="H3-K79_meTrfase"/>
</dbReference>
<reference evidence="15" key="2">
    <citation type="submission" date="2015-01" db="EMBL/GenBank/DDBJ databases">
        <title>Evolutionary Origins and Diversification of the Mycorrhizal Mutualists.</title>
        <authorList>
            <consortium name="DOE Joint Genome Institute"/>
            <consortium name="Mycorrhizal Genomics Consortium"/>
            <person name="Kohler A."/>
            <person name="Kuo A."/>
            <person name="Nagy L.G."/>
            <person name="Floudas D."/>
            <person name="Copeland A."/>
            <person name="Barry K.W."/>
            <person name="Cichocki N."/>
            <person name="Veneault-Fourrey C."/>
            <person name="LaButti K."/>
            <person name="Lindquist E.A."/>
            <person name="Lipzen A."/>
            <person name="Lundell T."/>
            <person name="Morin E."/>
            <person name="Murat C."/>
            <person name="Riley R."/>
            <person name="Ohm R."/>
            <person name="Sun H."/>
            <person name="Tunlid A."/>
            <person name="Henrissat B."/>
            <person name="Grigoriev I.V."/>
            <person name="Hibbett D.S."/>
            <person name="Martin F."/>
        </authorList>
    </citation>
    <scope>NUCLEOTIDE SEQUENCE [LARGE SCALE GENOMIC DNA]</scope>
    <source>
        <strain evidence="15">MAFF 305830</strain>
    </source>
</reference>
<sequence length="567" mass="62765">MLESVTTTDFIQYHNLEPNDAISSSKCVVPLAPNLPLQPLSQHKVAKETTKVSQGSKLDINAKKRKRDASPVPNYDKRARHSAGSMAEVKKTAASQNERPSPVPRSLPVTAKGTSYAVNRYTSIARPCACSAEVDTTDSVSSYDIVKGNLGNFKVYFINKHDPYDQSFTPEYMPYVDLEFPMTGSSERFALLSPKDDDGWHPIRELRDVVYLMVKFYLPEEFEQALGDPSYDRVPKQESARQNLALPTPSSTPDGGSSPASAPRPLKPRSQHEGNLLRRMDLAYTAKDGIAFKSAIREINNKLRALKKSPNGNLLLKNVAAWDGVRPEIVVQIYEETYQRSAGPRVKELVKYQAFSSTTYGELNSGLIAEMSQRAGLKPGVNFLDLGSGIGNVVIQTALLSGCNSWGVEKLNSTAEIADEVHRVFKQRCHLWGIEPGPSDVFQGDFMQHTDKLQSIIQNADVILANNFVFDPSLNEGLKALFLDLKEGAKIISLRSFCDGQVTGRNMGAIESILDVESFEWLSGDVSWGDAAGRYFISTVNRSRVGAQYEAMYREAQAPARASRRRK</sequence>
<comment type="similarity">
    <text evidence="11">Belongs to the class I-like SAM-binding methyltransferase superfamily. DOT1 family.</text>
</comment>
<dbReference type="InterPro" id="IPR029063">
    <property type="entry name" value="SAM-dependent_MTases_sf"/>
</dbReference>
<keyword evidence="7 11" id="KW-0156">Chromatin regulator</keyword>
<comment type="function">
    <text evidence="11">Histone methyltransferase that specifically trimethylates histone H3 to form H3K79me3. This methylation is required for telomere silencing and for the pachytene checkpoint during the meiotic cell cycle by allowing the recruitment of RAD9 to double strand breaks. Nucleosomes are preferred as substrate compared to free histone.</text>
</comment>
<dbReference type="GO" id="GO:0000077">
    <property type="term" value="P:DNA damage checkpoint signaling"/>
    <property type="evidence" value="ECO:0007669"/>
    <property type="project" value="TreeGrafter"/>
</dbReference>
<evidence type="ECO:0000256" key="10">
    <source>
        <dbReference type="ARBA" id="ARBA00047770"/>
    </source>
</evidence>
<evidence type="ECO:0000256" key="8">
    <source>
        <dbReference type="ARBA" id="ARBA00023242"/>
    </source>
</evidence>
<protein>
    <recommendedName>
        <fullName evidence="3 11">Histone-lysine N-methyltransferase, H3 lysine-79 specific</fullName>
        <ecNumber evidence="2 11">2.1.1.360</ecNumber>
    </recommendedName>
    <alternativeName>
        <fullName evidence="9 11">Histone H3-K79 methyltransferase</fullName>
    </alternativeName>
</protein>
<evidence type="ECO:0000256" key="6">
    <source>
        <dbReference type="ARBA" id="ARBA00022691"/>
    </source>
</evidence>
<feature type="region of interest" description="Disordered" evidence="12">
    <location>
        <begin position="228"/>
        <end position="274"/>
    </location>
</feature>
<comment type="activity regulation">
    <text evidence="11">Ubiquitination of histone H2B to form H2BK123ub1 is required for efficient DOT1 methyltransferase activity on histone H3.</text>
</comment>
<proteinExistence type="inferred from homology"/>
<dbReference type="OrthoDB" id="443402at2759"/>
<feature type="domain" description="DOT1" evidence="13">
    <location>
        <begin position="222"/>
        <end position="553"/>
    </location>
</feature>
<evidence type="ECO:0000256" key="2">
    <source>
        <dbReference type="ARBA" id="ARBA00012190"/>
    </source>
</evidence>
<evidence type="ECO:0000256" key="1">
    <source>
        <dbReference type="ARBA" id="ARBA00004123"/>
    </source>
</evidence>
<dbReference type="STRING" id="933852.A0A0C2X7L3"/>
<evidence type="ECO:0000256" key="3">
    <source>
        <dbReference type="ARBA" id="ARBA00020987"/>
    </source>
</evidence>
<dbReference type="GO" id="GO:0006281">
    <property type="term" value="P:DNA repair"/>
    <property type="evidence" value="ECO:0007669"/>
    <property type="project" value="TreeGrafter"/>
</dbReference>
<dbReference type="GO" id="GO:0032259">
    <property type="term" value="P:methylation"/>
    <property type="evidence" value="ECO:0007669"/>
    <property type="project" value="UniProtKB-KW"/>
</dbReference>
<accession>A0A0C2X7L3</accession>
<keyword evidence="5 11" id="KW-0808">Transferase</keyword>
<gene>
    <name evidence="14" type="ORF">M408DRAFT_325565</name>
</gene>
<evidence type="ECO:0000313" key="15">
    <source>
        <dbReference type="Proteomes" id="UP000054097"/>
    </source>
</evidence>
<comment type="subcellular location">
    <subcellularLocation>
        <location evidence="1 11">Nucleus</location>
    </subcellularLocation>
</comment>
<evidence type="ECO:0000256" key="5">
    <source>
        <dbReference type="ARBA" id="ARBA00022679"/>
    </source>
</evidence>
<evidence type="ECO:0000256" key="7">
    <source>
        <dbReference type="ARBA" id="ARBA00022853"/>
    </source>
</evidence>
<dbReference type="GO" id="GO:0140956">
    <property type="term" value="F:histone H3K79 trimethyltransferase activity"/>
    <property type="evidence" value="ECO:0007669"/>
    <property type="project" value="UniProtKB-EC"/>
</dbReference>
<keyword evidence="4 11" id="KW-0489">Methyltransferase</keyword>
<evidence type="ECO:0000256" key="9">
    <source>
        <dbReference type="ARBA" id="ARBA00029821"/>
    </source>
</evidence>
<feature type="compositionally biased region" description="Low complexity" evidence="12">
    <location>
        <begin position="247"/>
        <end position="263"/>
    </location>
</feature>
<dbReference type="HOGENOM" id="CLU_027287_1_0_1"/>
<evidence type="ECO:0000256" key="12">
    <source>
        <dbReference type="SAM" id="MobiDB-lite"/>
    </source>
</evidence>
<dbReference type="CDD" id="cd02440">
    <property type="entry name" value="AdoMet_MTases"/>
    <property type="match status" value="1"/>
</dbReference>
<feature type="region of interest" description="Disordered" evidence="12">
    <location>
        <begin position="40"/>
        <end position="109"/>
    </location>
</feature>
<evidence type="ECO:0000259" key="13">
    <source>
        <dbReference type="PROSITE" id="PS51569"/>
    </source>
</evidence>
<dbReference type="Gene3D" id="3.40.50.150">
    <property type="entry name" value="Vaccinia Virus protein VP39"/>
    <property type="match status" value="1"/>
</dbReference>
<evidence type="ECO:0000256" key="11">
    <source>
        <dbReference type="RuleBase" id="RU271113"/>
    </source>
</evidence>
<dbReference type="PROSITE" id="PS51569">
    <property type="entry name" value="DOT1"/>
    <property type="match status" value="1"/>
</dbReference>
<dbReference type="EC" id="2.1.1.360" evidence="2 11"/>
<keyword evidence="8 11" id="KW-0539">Nucleus</keyword>
<evidence type="ECO:0000313" key="14">
    <source>
        <dbReference type="EMBL" id="KIM34033.1"/>
    </source>
</evidence>
<name>A0A0C2X7L3_SERVB</name>
<dbReference type="EMBL" id="KN824277">
    <property type="protein sequence ID" value="KIM34033.1"/>
    <property type="molecule type" value="Genomic_DNA"/>
</dbReference>
<dbReference type="GO" id="GO:0005634">
    <property type="term" value="C:nucleus"/>
    <property type="evidence" value="ECO:0007669"/>
    <property type="project" value="UniProtKB-SubCell"/>
</dbReference>